<feature type="transmembrane region" description="Helical" evidence="6">
    <location>
        <begin position="343"/>
        <end position="367"/>
    </location>
</feature>
<feature type="transmembrane region" description="Helical" evidence="6">
    <location>
        <begin position="388"/>
        <end position="410"/>
    </location>
</feature>
<name>A0A1I6XF36_9GAMM</name>
<dbReference type="AlphaFoldDB" id="A0A1I6XF36"/>
<feature type="transmembrane region" description="Helical" evidence="6">
    <location>
        <begin position="287"/>
        <end position="314"/>
    </location>
</feature>
<dbReference type="EMBL" id="FPAQ01000002">
    <property type="protein sequence ID" value="SFT36909.1"/>
    <property type="molecule type" value="Genomic_DNA"/>
</dbReference>
<evidence type="ECO:0000256" key="1">
    <source>
        <dbReference type="ARBA" id="ARBA00004651"/>
    </source>
</evidence>
<feature type="transmembrane region" description="Helical" evidence="6">
    <location>
        <begin position="720"/>
        <end position="740"/>
    </location>
</feature>
<proteinExistence type="predicted"/>
<evidence type="ECO:0000259" key="7">
    <source>
        <dbReference type="Pfam" id="PF02687"/>
    </source>
</evidence>
<dbReference type="PANTHER" id="PTHR30287:SF2">
    <property type="entry name" value="BLL1001 PROTEIN"/>
    <property type="match status" value="1"/>
</dbReference>
<dbReference type="GO" id="GO:0005886">
    <property type="term" value="C:plasma membrane"/>
    <property type="evidence" value="ECO:0007669"/>
    <property type="project" value="UniProtKB-SubCell"/>
</dbReference>
<feature type="transmembrane region" description="Helical" evidence="6">
    <location>
        <begin position="422"/>
        <end position="447"/>
    </location>
</feature>
<evidence type="ECO:0000256" key="6">
    <source>
        <dbReference type="SAM" id="Phobius"/>
    </source>
</evidence>
<dbReference type="Pfam" id="PF02687">
    <property type="entry name" value="FtsX"/>
    <property type="match status" value="2"/>
</dbReference>
<dbReference type="InterPro" id="IPR003838">
    <property type="entry name" value="ABC3_permease_C"/>
</dbReference>
<feature type="transmembrane region" description="Helical" evidence="6">
    <location>
        <begin position="468"/>
        <end position="488"/>
    </location>
</feature>
<evidence type="ECO:0000259" key="8">
    <source>
        <dbReference type="Pfam" id="PF12704"/>
    </source>
</evidence>
<feature type="transmembrane region" description="Helical" evidence="6">
    <location>
        <begin position="814"/>
        <end position="836"/>
    </location>
</feature>
<comment type="subcellular location">
    <subcellularLocation>
        <location evidence="1">Cell membrane</location>
        <topology evidence="1">Multi-pass membrane protein</topology>
    </subcellularLocation>
</comment>
<dbReference type="RefSeq" id="WP_175535012.1">
    <property type="nucleotide sequence ID" value="NZ_FPAQ01000002.1"/>
</dbReference>
<feature type="transmembrane region" description="Helical" evidence="6">
    <location>
        <begin position="246"/>
        <end position="267"/>
    </location>
</feature>
<keyword evidence="2" id="KW-1003">Cell membrane</keyword>
<feature type="domain" description="MacB-like periplasmic core" evidence="8">
    <location>
        <begin position="473"/>
        <end position="688"/>
    </location>
</feature>
<dbReference type="PANTHER" id="PTHR30287">
    <property type="entry name" value="MEMBRANE COMPONENT OF PREDICTED ABC SUPERFAMILY METABOLITE UPTAKE TRANSPORTER"/>
    <property type="match status" value="1"/>
</dbReference>
<dbReference type="InterPro" id="IPR025857">
    <property type="entry name" value="MacB_PCD"/>
</dbReference>
<evidence type="ECO:0000256" key="3">
    <source>
        <dbReference type="ARBA" id="ARBA00022692"/>
    </source>
</evidence>
<dbReference type="Proteomes" id="UP000199594">
    <property type="component" value="Unassembled WGS sequence"/>
</dbReference>
<organism evidence="9 10">
    <name type="scientific">Halomonas saccharevitans</name>
    <dbReference type="NCBI Taxonomy" id="416872"/>
    <lineage>
        <taxon>Bacteria</taxon>
        <taxon>Pseudomonadati</taxon>
        <taxon>Pseudomonadota</taxon>
        <taxon>Gammaproteobacteria</taxon>
        <taxon>Oceanospirillales</taxon>
        <taxon>Halomonadaceae</taxon>
        <taxon>Halomonas</taxon>
    </lineage>
</organism>
<evidence type="ECO:0000313" key="10">
    <source>
        <dbReference type="Proteomes" id="UP000199594"/>
    </source>
</evidence>
<feature type="transmembrane region" description="Helical" evidence="6">
    <location>
        <begin position="785"/>
        <end position="802"/>
    </location>
</feature>
<evidence type="ECO:0000313" key="9">
    <source>
        <dbReference type="EMBL" id="SFT36909.1"/>
    </source>
</evidence>
<evidence type="ECO:0000256" key="5">
    <source>
        <dbReference type="ARBA" id="ARBA00023136"/>
    </source>
</evidence>
<accession>A0A1I6XF36</accession>
<dbReference type="InterPro" id="IPR038766">
    <property type="entry name" value="Membrane_comp_ABC_pdt"/>
</dbReference>
<sequence length="850" mass="88932">MRLTLVALATLLGHYRRHPGQLAMLLLGLWVAGALWSGVQAINASARDSYARAEALFTSGLDRLERRDGEALDHADFVSLRRAGLAVSPLLEGEVVTVQGERLTVIGIDPLTLPGDSAFATAGSGSGSGGGGGLTAFFTPPGQTRLAPASVERLGLEASTAPGATPMLADGRPLPPLDLAPSLPPDTLVMDIAAAARLLESGAAVSRLVAEAGALDAAPAGYRLIRAETLADPGELTESFHLNLTAMALLALIVGLFIVQAALGLALEQRLGLLRTLRALGVPGRTLVGVLALELALLGLLGALAGIASGVWLARALLPDVAATLQGLYGAAVGTRLQLPWHYWLGGLGVTLGGLTIAGSGTLWRAARLGVLELGQAQAWRAGFQRQLRGQAIAGSLAALLALATGGWLATRPPGEGLVAGFVMIAALMLACALWLSPLLAIGLARLAGLARRRPLTQWALADLQLQLPRLSLAMMALAIALSANLGVGSMVGGFRLTFLDWLDQRLAADLYLRPPPERFDEVQAWLTRRDEVAELLPTADAEAVLLAHRDRNAAQSLNVPVTLFGITPGERLTPSWPLLQTAAGRDAAWATLEAGEAFINEQLALGQGIAPGDRLVLQAPGGQGSDRRRGREEVTVAGIYPDYGNPRGEVLLTATRLRERFDAPPDSLGIALAEGHDAAPLTRALTERFGLDDEAVLDQRQIKALSTEIFERTFAITRALNGLTLAVAALALLASLLAQARERRRRLAPLWALGVPRRELVVLQLAQLGGAALVTGLAAVPLGIAITASLVSVINVAAFGWRLPLHVFPGEIALTLATALGVALLAAGLPAMTLWRTPPRALLAEEETT</sequence>
<evidence type="ECO:0000256" key="2">
    <source>
        <dbReference type="ARBA" id="ARBA00022475"/>
    </source>
</evidence>
<reference evidence="9 10" key="1">
    <citation type="submission" date="2016-10" db="EMBL/GenBank/DDBJ databases">
        <authorList>
            <person name="de Groot N.N."/>
        </authorList>
    </citation>
    <scope>NUCLEOTIDE SEQUENCE [LARGE SCALE GENOMIC DNA]</scope>
    <source>
        <strain evidence="9 10">CGMCC 1.6493</strain>
    </source>
</reference>
<protein>
    <submittedName>
        <fullName evidence="9">Putative ABC transport system permease protein</fullName>
    </submittedName>
</protein>
<feature type="domain" description="ABC3 transporter permease C-terminal" evidence="7">
    <location>
        <begin position="723"/>
        <end position="840"/>
    </location>
</feature>
<gene>
    <name evidence="9" type="ORF">SAMN04487956_102116</name>
</gene>
<keyword evidence="5 6" id="KW-0472">Membrane</keyword>
<evidence type="ECO:0000256" key="4">
    <source>
        <dbReference type="ARBA" id="ARBA00022989"/>
    </source>
</evidence>
<feature type="domain" description="ABC3 transporter permease C-terminal" evidence="7">
    <location>
        <begin position="247"/>
        <end position="352"/>
    </location>
</feature>
<dbReference type="Pfam" id="PF12704">
    <property type="entry name" value="MacB_PCD"/>
    <property type="match status" value="1"/>
</dbReference>
<keyword evidence="4 6" id="KW-1133">Transmembrane helix</keyword>
<keyword evidence="3 6" id="KW-0812">Transmembrane</keyword>